<evidence type="ECO:0000256" key="1">
    <source>
        <dbReference type="SAM" id="MobiDB-lite"/>
    </source>
</evidence>
<organism evidence="2 3">
    <name type="scientific">Ditylenchus dipsaci</name>
    <dbReference type="NCBI Taxonomy" id="166011"/>
    <lineage>
        <taxon>Eukaryota</taxon>
        <taxon>Metazoa</taxon>
        <taxon>Ecdysozoa</taxon>
        <taxon>Nematoda</taxon>
        <taxon>Chromadorea</taxon>
        <taxon>Rhabditida</taxon>
        <taxon>Tylenchina</taxon>
        <taxon>Tylenchomorpha</taxon>
        <taxon>Sphaerularioidea</taxon>
        <taxon>Anguinidae</taxon>
        <taxon>Anguininae</taxon>
        <taxon>Ditylenchus</taxon>
    </lineage>
</organism>
<sequence>MAKEIEEEVQDLSISNGAKKPTRKEQKKLTKRAGYENELKAMGSKVYGNDDTKEDQMQEGQVKTEAQLHLMEMLWTSR</sequence>
<keyword evidence="2" id="KW-1185">Reference proteome</keyword>
<dbReference type="WBParaSite" id="jg14902">
    <property type="protein sequence ID" value="jg14902"/>
    <property type="gene ID" value="jg14902"/>
</dbReference>
<evidence type="ECO:0000313" key="2">
    <source>
        <dbReference type="Proteomes" id="UP000887574"/>
    </source>
</evidence>
<evidence type="ECO:0000313" key="3">
    <source>
        <dbReference type="WBParaSite" id="jg14902"/>
    </source>
</evidence>
<feature type="compositionally biased region" description="Acidic residues" evidence="1">
    <location>
        <begin position="1"/>
        <end position="10"/>
    </location>
</feature>
<feature type="region of interest" description="Disordered" evidence="1">
    <location>
        <begin position="1"/>
        <end position="61"/>
    </location>
</feature>
<dbReference type="Proteomes" id="UP000887574">
    <property type="component" value="Unplaced"/>
</dbReference>
<dbReference type="AlphaFoldDB" id="A0A915D328"/>
<reference evidence="3" key="1">
    <citation type="submission" date="2022-11" db="UniProtKB">
        <authorList>
            <consortium name="WormBaseParasite"/>
        </authorList>
    </citation>
    <scope>IDENTIFICATION</scope>
</reference>
<name>A0A915D328_9BILA</name>
<protein>
    <submittedName>
        <fullName evidence="3">Uncharacterized protein</fullName>
    </submittedName>
</protein>
<proteinExistence type="predicted"/>
<accession>A0A915D328</accession>
<feature type="compositionally biased region" description="Basic and acidic residues" evidence="1">
    <location>
        <begin position="23"/>
        <end position="39"/>
    </location>
</feature>